<name>A0A0E3LLA4_METBA</name>
<feature type="region of interest" description="Disordered" evidence="1">
    <location>
        <begin position="210"/>
        <end position="355"/>
    </location>
</feature>
<dbReference type="GeneID" id="25419158"/>
<proteinExistence type="predicted"/>
<sequence>MDKKNSNNSIWENIKSMWNSLPEFLKLLGTILSIAIALKALFPAAAVGISNFDAGPEIIEPGGSSVLNWDVSGADNITLEPGIGPVSSNGSISVSPPETTTYKLIATGKGNEKVALCTITVNNESQEPLVISSFDASPDSITPGESAVINWHVSGVSNVTIEPDIGVTEPTGTFTVSPAGTTTYKLTASNGEKEDTAYCTVAVEENIASSENVSTSNIQSSEESLTSQKSSSTKENPTSEENSISKENQASQDDSSLQENQASEENSTSKEDSTSEEDSTSKGNQASQDDSSLQESQTSQEKLPSIVSFNANPDTLEEGKSSSLTWSVSGASKVSIEPGIGTVSLTGSQSISPSKTTTYTLTATNEFGSTEATKIVLVQESSASSSQKTVSNSSSSTSAQEQPSTDNETELNDSTSETDSSDNGTQ</sequence>
<evidence type="ECO:0000313" key="2">
    <source>
        <dbReference type="EMBL" id="AKB50926.1"/>
    </source>
</evidence>
<dbReference type="AlphaFoldDB" id="A0A0E3LLA4"/>
<feature type="compositionally biased region" description="Low complexity" evidence="1">
    <location>
        <begin position="412"/>
        <end position="426"/>
    </location>
</feature>
<accession>A0A0E3LLA4</accession>
<feature type="compositionally biased region" description="Low complexity" evidence="1">
    <location>
        <begin position="380"/>
        <end position="404"/>
    </location>
</feature>
<evidence type="ECO:0000313" key="3">
    <source>
        <dbReference type="Proteomes" id="UP000033038"/>
    </source>
</evidence>
<dbReference type="HOGENOM" id="CLU_575728_0_0_2"/>
<feature type="compositionally biased region" description="Polar residues" evidence="1">
    <location>
        <begin position="343"/>
        <end position="355"/>
    </location>
</feature>
<protein>
    <submittedName>
        <fullName evidence="2">Uncharacterized protein</fullName>
    </submittedName>
</protein>
<gene>
    <name evidence="2" type="ORF">MSBRW_1673</name>
</gene>
<feature type="region of interest" description="Disordered" evidence="1">
    <location>
        <begin position="380"/>
        <end position="426"/>
    </location>
</feature>
<dbReference type="RefSeq" id="WP_011307991.1">
    <property type="nucleotide sequence ID" value="NZ_CP009526.1"/>
</dbReference>
<feature type="compositionally biased region" description="Low complexity" evidence="1">
    <location>
        <begin position="219"/>
        <end position="234"/>
    </location>
</feature>
<feature type="compositionally biased region" description="Polar residues" evidence="1">
    <location>
        <begin position="283"/>
        <end position="313"/>
    </location>
</feature>
<dbReference type="EMBL" id="CP009526">
    <property type="protein sequence ID" value="AKB50926.1"/>
    <property type="molecule type" value="Genomic_DNA"/>
</dbReference>
<evidence type="ECO:0000256" key="1">
    <source>
        <dbReference type="SAM" id="MobiDB-lite"/>
    </source>
</evidence>
<dbReference type="KEGG" id="mbw:MSBRW_1673"/>
<feature type="compositionally biased region" description="Polar residues" evidence="1">
    <location>
        <begin position="235"/>
        <end position="261"/>
    </location>
</feature>
<organism evidence="2 3">
    <name type="scientific">Methanosarcina barkeri str. Wiesmoor</name>
    <dbReference type="NCBI Taxonomy" id="1434109"/>
    <lineage>
        <taxon>Archaea</taxon>
        <taxon>Methanobacteriati</taxon>
        <taxon>Methanobacteriota</taxon>
        <taxon>Stenosarchaea group</taxon>
        <taxon>Methanomicrobia</taxon>
        <taxon>Methanosarcinales</taxon>
        <taxon>Methanosarcinaceae</taxon>
        <taxon>Methanosarcina</taxon>
    </lineage>
</organism>
<dbReference type="Proteomes" id="UP000033038">
    <property type="component" value="Chromosome"/>
</dbReference>
<feature type="compositionally biased region" description="Polar residues" evidence="1">
    <location>
        <begin position="321"/>
        <end position="332"/>
    </location>
</feature>
<reference evidence="2 3" key="1">
    <citation type="submission" date="2014-07" db="EMBL/GenBank/DDBJ databases">
        <title>Methanogenic archaea and the global carbon cycle.</title>
        <authorList>
            <person name="Henriksen J.R."/>
            <person name="Luke J."/>
            <person name="Reinhart S."/>
            <person name="Benedict M.N."/>
            <person name="Youngblut N.D."/>
            <person name="Metcalf M.E."/>
            <person name="Whitaker R.J."/>
            <person name="Metcalf W.W."/>
        </authorList>
    </citation>
    <scope>NUCLEOTIDE SEQUENCE [LARGE SCALE GENOMIC DNA]</scope>
    <source>
        <strain evidence="2 3">Wiesmoor</strain>
    </source>
</reference>
<dbReference type="PATRIC" id="fig|1434109.4.peg.2103"/>